<dbReference type="EMBL" id="JWIN03000009">
    <property type="protein sequence ID" value="KAB1273782.1"/>
    <property type="molecule type" value="Genomic_DNA"/>
</dbReference>
<keyword evidence="7" id="KW-0496">Mitochondrion</keyword>
<comment type="caution">
    <text evidence="11">The sequence shown here is derived from an EMBL/GenBank/DDBJ whole genome shotgun (WGS) entry which is preliminary data.</text>
</comment>
<feature type="transmembrane region" description="Helical" evidence="10">
    <location>
        <begin position="31"/>
        <end position="54"/>
    </location>
</feature>
<keyword evidence="5" id="KW-0999">Mitochondrion inner membrane</keyword>
<evidence type="ECO:0000313" key="11">
    <source>
        <dbReference type="EMBL" id="KAB1273782.1"/>
    </source>
</evidence>
<evidence type="ECO:0000256" key="10">
    <source>
        <dbReference type="SAM" id="Phobius"/>
    </source>
</evidence>
<sequence length="93" mass="10109">MSVGRRVRDVAYITMLHLVDASVLTAQSEPLVMVGSATMGGILLALIKGVCILLTHYTVQQFCNAPPLLEDPSQLPPKEGTPAPVYPSYQQYH</sequence>
<comment type="similarity">
    <text evidence="3">Belongs to the Tim17/Tim22/Tim23 family.</text>
</comment>
<name>A0A5N4DRK4_CAMDR</name>
<dbReference type="AlphaFoldDB" id="A0A5N4DRK4"/>
<evidence type="ECO:0000256" key="4">
    <source>
        <dbReference type="ARBA" id="ARBA00022692"/>
    </source>
</evidence>
<dbReference type="PANTHER" id="PTHR10485:SF2">
    <property type="entry name" value="MITOCHONDRIAL IMPORT INNER MEMBRANE TRANSLOCASE SUBUNIT TIM17-B"/>
    <property type="match status" value="1"/>
</dbReference>
<keyword evidence="12" id="KW-1185">Reference proteome</keyword>
<evidence type="ECO:0000256" key="6">
    <source>
        <dbReference type="ARBA" id="ARBA00022989"/>
    </source>
</evidence>
<dbReference type="GO" id="GO:0008320">
    <property type="term" value="F:protein transmembrane transporter activity"/>
    <property type="evidence" value="ECO:0007669"/>
    <property type="project" value="TreeGrafter"/>
</dbReference>
<protein>
    <submittedName>
        <fullName evidence="11">Mitochondrial import inner membrane translocase subunit Tim17-B</fullName>
    </submittedName>
</protein>
<evidence type="ECO:0000313" key="12">
    <source>
        <dbReference type="Proteomes" id="UP000299084"/>
    </source>
</evidence>
<evidence type="ECO:0000256" key="9">
    <source>
        <dbReference type="SAM" id="MobiDB-lite"/>
    </source>
</evidence>
<evidence type="ECO:0000256" key="2">
    <source>
        <dbReference type="ARBA" id="ARBA00004448"/>
    </source>
</evidence>
<dbReference type="GO" id="GO:0030150">
    <property type="term" value="P:protein import into mitochondrial matrix"/>
    <property type="evidence" value="ECO:0007669"/>
    <property type="project" value="TreeGrafter"/>
</dbReference>
<reference evidence="11 12" key="1">
    <citation type="journal article" date="2019" name="Mol. Ecol. Resour.">
        <title>Improving Illumina assemblies with Hi-C and long reads: an example with the North African dromedary.</title>
        <authorList>
            <person name="Elbers J.P."/>
            <person name="Rogers M.F."/>
            <person name="Perelman P.L."/>
            <person name="Proskuryakova A.A."/>
            <person name="Serdyukova N.A."/>
            <person name="Johnson W.E."/>
            <person name="Horin P."/>
            <person name="Corander J."/>
            <person name="Murphy D."/>
            <person name="Burger P.A."/>
        </authorList>
    </citation>
    <scope>NUCLEOTIDE SEQUENCE [LARGE SCALE GENOMIC DNA]</scope>
    <source>
        <strain evidence="11">Drom800</strain>
        <tissue evidence="11">Blood</tissue>
    </source>
</reference>
<comment type="subcellular location">
    <subcellularLocation>
        <location evidence="2">Mitochondrion inner membrane</location>
        <topology evidence="2">Multi-pass membrane protein</topology>
    </subcellularLocation>
</comment>
<keyword evidence="6 10" id="KW-1133">Transmembrane helix</keyword>
<comment type="function">
    <text evidence="1">Essential component of the TIM23 complex, a complex that mediates the translocation of transit peptide-containing proteins across the mitochondrial inner membrane.</text>
</comment>
<keyword evidence="8 10" id="KW-0472">Membrane</keyword>
<keyword evidence="4 10" id="KW-0812">Transmembrane</keyword>
<accession>A0A5N4DRK4</accession>
<feature type="region of interest" description="Disordered" evidence="9">
    <location>
        <begin position="70"/>
        <end position="93"/>
    </location>
</feature>
<evidence type="ECO:0000256" key="7">
    <source>
        <dbReference type="ARBA" id="ARBA00023128"/>
    </source>
</evidence>
<dbReference type="GO" id="GO:0005744">
    <property type="term" value="C:TIM23 mitochondrial import inner membrane translocase complex"/>
    <property type="evidence" value="ECO:0007669"/>
    <property type="project" value="TreeGrafter"/>
</dbReference>
<gene>
    <name evidence="11" type="ORF">Cadr_000010987</name>
</gene>
<dbReference type="Proteomes" id="UP000299084">
    <property type="component" value="Unassembled WGS sequence"/>
</dbReference>
<proteinExistence type="inferred from homology"/>
<organism evidence="11 12">
    <name type="scientific">Camelus dromedarius</name>
    <name type="common">Dromedary</name>
    <name type="synonym">Arabian camel</name>
    <dbReference type="NCBI Taxonomy" id="9838"/>
    <lineage>
        <taxon>Eukaryota</taxon>
        <taxon>Metazoa</taxon>
        <taxon>Chordata</taxon>
        <taxon>Craniata</taxon>
        <taxon>Vertebrata</taxon>
        <taxon>Euteleostomi</taxon>
        <taxon>Mammalia</taxon>
        <taxon>Eutheria</taxon>
        <taxon>Laurasiatheria</taxon>
        <taxon>Artiodactyla</taxon>
        <taxon>Tylopoda</taxon>
        <taxon>Camelidae</taxon>
        <taxon>Camelus</taxon>
    </lineage>
</organism>
<evidence type="ECO:0000256" key="8">
    <source>
        <dbReference type="ARBA" id="ARBA00023136"/>
    </source>
</evidence>
<dbReference type="PANTHER" id="PTHR10485">
    <property type="entry name" value="MITOCHONDRIAL IMPORT INNER MEMBRANE TRANSLOCASE SUBUNIT TIM-17"/>
    <property type="match status" value="1"/>
</dbReference>
<evidence type="ECO:0000256" key="5">
    <source>
        <dbReference type="ARBA" id="ARBA00022792"/>
    </source>
</evidence>
<evidence type="ECO:0000256" key="1">
    <source>
        <dbReference type="ARBA" id="ARBA00002959"/>
    </source>
</evidence>
<evidence type="ECO:0000256" key="3">
    <source>
        <dbReference type="ARBA" id="ARBA00008444"/>
    </source>
</evidence>